<dbReference type="OrthoDB" id="1915931at2759"/>
<dbReference type="PANTHER" id="PTHR34553:SF8">
    <property type="match status" value="1"/>
</dbReference>
<dbReference type="EMBL" id="VOIH02000010">
    <property type="protein sequence ID" value="KAF3435961.1"/>
    <property type="molecule type" value="Genomic_DNA"/>
</dbReference>
<comment type="caution">
    <text evidence="2">The sequence shown here is derived from an EMBL/GenBank/DDBJ whole genome shotgun (WGS) entry which is preliminary data.</text>
</comment>
<evidence type="ECO:0000256" key="1">
    <source>
        <dbReference type="SAM" id="Phobius"/>
    </source>
</evidence>
<dbReference type="Proteomes" id="UP000796880">
    <property type="component" value="Unassembled WGS sequence"/>
</dbReference>
<name>A0A8K0DWE4_9ROSA</name>
<feature type="transmembrane region" description="Helical" evidence="1">
    <location>
        <begin position="199"/>
        <end position="217"/>
    </location>
</feature>
<evidence type="ECO:0000313" key="3">
    <source>
        <dbReference type="Proteomes" id="UP000796880"/>
    </source>
</evidence>
<keyword evidence="1" id="KW-1133">Transmembrane helix</keyword>
<organism evidence="2 3">
    <name type="scientific">Rhamnella rubrinervis</name>
    <dbReference type="NCBI Taxonomy" id="2594499"/>
    <lineage>
        <taxon>Eukaryota</taxon>
        <taxon>Viridiplantae</taxon>
        <taxon>Streptophyta</taxon>
        <taxon>Embryophyta</taxon>
        <taxon>Tracheophyta</taxon>
        <taxon>Spermatophyta</taxon>
        <taxon>Magnoliopsida</taxon>
        <taxon>eudicotyledons</taxon>
        <taxon>Gunneridae</taxon>
        <taxon>Pentapetalae</taxon>
        <taxon>rosids</taxon>
        <taxon>fabids</taxon>
        <taxon>Rosales</taxon>
        <taxon>Rhamnaceae</taxon>
        <taxon>rhamnoid group</taxon>
        <taxon>Rhamneae</taxon>
        <taxon>Rhamnella</taxon>
    </lineage>
</organism>
<keyword evidence="1" id="KW-0472">Membrane</keyword>
<gene>
    <name evidence="2" type="ORF">FNV43_RR23053</name>
</gene>
<keyword evidence="1" id="KW-0812">Transmembrane</keyword>
<accession>A0A8K0DWE4</accession>
<feature type="transmembrane region" description="Helical" evidence="1">
    <location>
        <begin position="338"/>
        <end position="360"/>
    </location>
</feature>
<keyword evidence="3" id="KW-1185">Reference proteome</keyword>
<sequence length="496" mass="57733">MMNLYMALHGFIVFEVGWKDVRGINYLNELQTDASFALEVKSLRRWEFNGLDQALSFPSHSSPGFTLASKELLPNDASQNEYFCEDAFFDVRDLPCDTSDIYYTDGQVEEPVILMDGDDQEPNQAKVDNDIESMEYKDTLLLFRFNNRDLPFKLRQIITSDLKLLTLLESGLPSWVIFFQSYPLFCKLYCPWMRPLFRTLYVLISLVTVIIGFYDLYKNVPLLKATASHICGPLFEWIQDWDMISRLRYLGTMLFLQNFENALKCSLVATRVLKLLVSLLTKPFLYPLQEMVDVLTPLWSIFSELGEQFYSNVWIVVKFFYSVVVDLVDVIFTPLEVLYSYLFSLVTLAFPFFSALWKLFLLPTRGFLLLANYGVNLFSDIYEVVGRIFIFATSSMSQFTYDVRVKPPQPSEVSFLHSLWKDIFSKVFRSLRSILRVLFEFFASCNRHRLSIYNQLRATIWQLSNFGSVPGNCSCRHVPLIDNHLKVDPKECERCK</sequence>
<feature type="transmembrane region" description="Helical" evidence="1">
    <location>
        <begin position="309"/>
        <end position="332"/>
    </location>
</feature>
<dbReference type="PANTHER" id="PTHR34553">
    <property type="entry name" value="OS05G0597400 PROTEIN"/>
    <property type="match status" value="1"/>
</dbReference>
<dbReference type="AlphaFoldDB" id="A0A8K0DWE4"/>
<proteinExistence type="predicted"/>
<evidence type="ECO:0000313" key="2">
    <source>
        <dbReference type="EMBL" id="KAF3435961.1"/>
    </source>
</evidence>
<protein>
    <submittedName>
        <fullName evidence="2">Uncharacterized protein</fullName>
    </submittedName>
</protein>
<reference evidence="2" key="1">
    <citation type="submission" date="2020-03" db="EMBL/GenBank/DDBJ databases">
        <title>A high-quality chromosome-level genome assembly of a woody plant with both climbing and erect habits, Rhamnella rubrinervis.</title>
        <authorList>
            <person name="Lu Z."/>
            <person name="Yang Y."/>
            <person name="Zhu X."/>
            <person name="Sun Y."/>
        </authorList>
    </citation>
    <scope>NUCLEOTIDE SEQUENCE</scope>
    <source>
        <strain evidence="2">BYM</strain>
        <tissue evidence="2">Leaf</tissue>
    </source>
</reference>